<feature type="transmembrane region" description="Helical" evidence="14">
    <location>
        <begin position="399"/>
        <end position="420"/>
    </location>
</feature>
<evidence type="ECO:0000256" key="12">
    <source>
        <dbReference type="ARBA" id="ARBA00033708"/>
    </source>
</evidence>
<keyword evidence="10 14" id="KW-0472">Membrane</keyword>
<feature type="transmembrane region" description="Helical" evidence="14">
    <location>
        <begin position="373"/>
        <end position="393"/>
    </location>
</feature>
<keyword evidence="4" id="KW-1003">Cell membrane</keyword>
<feature type="transmembrane region" description="Helical" evidence="14">
    <location>
        <begin position="452"/>
        <end position="471"/>
    </location>
</feature>
<protein>
    <submittedName>
        <fullName evidence="15">Sodium:solute symporter family protein</fullName>
    </submittedName>
</protein>
<dbReference type="CDD" id="cd10322">
    <property type="entry name" value="SLC5sbd"/>
    <property type="match status" value="1"/>
</dbReference>
<feature type="transmembrane region" description="Helical" evidence="14">
    <location>
        <begin position="131"/>
        <end position="155"/>
    </location>
</feature>
<evidence type="ECO:0000256" key="3">
    <source>
        <dbReference type="ARBA" id="ARBA00022448"/>
    </source>
</evidence>
<keyword evidence="11" id="KW-0739">Sodium transport</keyword>
<dbReference type="PROSITE" id="PS50283">
    <property type="entry name" value="NA_SOLUT_SYMP_3"/>
    <property type="match status" value="1"/>
</dbReference>
<feature type="transmembrane region" description="Helical" evidence="14">
    <location>
        <begin position="192"/>
        <end position="211"/>
    </location>
</feature>
<dbReference type="PANTHER" id="PTHR48086">
    <property type="entry name" value="SODIUM/PROLINE SYMPORTER-RELATED"/>
    <property type="match status" value="1"/>
</dbReference>
<keyword evidence="7 14" id="KW-1133">Transmembrane helix</keyword>
<evidence type="ECO:0000256" key="5">
    <source>
        <dbReference type="ARBA" id="ARBA00022692"/>
    </source>
</evidence>
<gene>
    <name evidence="15" type="ORF">ACED38_06345</name>
</gene>
<dbReference type="InterPro" id="IPR001734">
    <property type="entry name" value="Na/solute_symporter"/>
</dbReference>
<dbReference type="RefSeq" id="WP_371729980.1">
    <property type="nucleotide sequence ID" value="NZ_JBGOOT010000003.1"/>
</dbReference>
<dbReference type="Pfam" id="PF00474">
    <property type="entry name" value="SSF"/>
    <property type="match status" value="1"/>
</dbReference>
<comment type="subcellular location">
    <subcellularLocation>
        <location evidence="1">Cell membrane</location>
        <topology evidence="1">Multi-pass membrane protein</topology>
    </subcellularLocation>
</comment>
<evidence type="ECO:0000256" key="8">
    <source>
        <dbReference type="ARBA" id="ARBA00023053"/>
    </source>
</evidence>
<comment type="similarity">
    <text evidence="2 13">Belongs to the sodium:solute symporter (SSF) (TC 2.A.21) family.</text>
</comment>
<evidence type="ECO:0000256" key="2">
    <source>
        <dbReference type="ARBA" id="ARBA00006434"/>
    </source>
</evidence>
<comment type="catalytic activity">
    <reaction evidence="12">
        <text>L-proline(in) + Na(+)(in) = L-proline(out) + Na(+)(out)</text>
        <dbReference type="Rhea" id="RHEA:28967"/>
        <dbReference type="ChEBI" id="CHEBI:29101"/>
        <dbReference type="ChEBI" id="CHEBI:60039"/>
    </reaction>
</comment>
<sequence length="486" mass="52455">MNTSWNWILLLVTVFIMIGLALYSNKIMKAHDGEGGFLLAANCLGPFIGAATIVATGFSGWGFMGSPGVAYKYGSIELLGNFFFAPGIIFAVLFCARFLHQKAQAIGSFTIPEYIARSHEGPEIIKRWTQAFAAIITIILLLVFLVGQIKALGLLAGQWLGIDNNTAALLMIGIIIIYTSIGGLAAVAFTDAFMVIGMCVSALIIVVTIFSDMSPSELISNLNAIDPKLLSPEDSGPYGSTMLHVFLVLPYAFIYTTTLPYMSVRFMALAKTTKLHHVAIYMLPISCLLSLVPLAGLYTRIKIPNLATPDEAMPTFLTHFMTPSISAVVTLFILFAMKSTANSVLHAIAGAVSHDLRQSIWPSCKLSESSLLILNRGAVWLLGITGFIVMLFAPPFMLSMLAILGSGTLMAALVAPTLLAHFIPANIYAALSSMIIGFGSGCLLFLKFDLGWVEAPIYSSLLACGTYWVVAKFFDMKSTSMEISHH</sequence>
<organism evidence="15 16">
    <name type="scientific">Vibrio cortegadensis</name>
    <dbReference type="NCBI Taxonomy" id="1328770"/>
    <lineage>
        <taxon>Bacteria</taxon>
        <taxon>Pseudomonadati</taxon>
        <taxon>Pseudomonadota</taxon>
        <taxon>Gammaproteobacteria</taxon>
        <taxon>Vibrionales</taxon>
        <taxon>Vibrionaceae</taxon>
        <taxon>Vibrio</taxon>
    </lineage>
</organism>
<keyword evidence="16" id="KW-1185">Reference proteome</keyword>
<keyword evidence="9" id="KW-0406">Ion transport</keyword>
<keyword evidence="6" id="KW-0769">Symport</keyword>
<evidence type="ECO:0000256" key="6">
    <source>
        <dbReference type="ARBA" id="ARBA00022847"/>
    </source>
</evidence>
<evidence type="ECO:0000256" key="13">
    <source>
        <dbReference type="RuleBase" id="RU362091"/>
    </source>
</evidence>
<dbReference type="InterPro" id="IPR050277">
    <property type="entry name" value="Sodium:Solute_Symporter"/>
</dbReference>
<proteinExistence type="inferred from homology"/>
<dbReference type="InterPro" id="IPR038377">
    <property type="entry name" value="Na/Glc_symporter_sf"/>
</dbReference>
<feature type="transmembrane region" description="Helical" evidence="14">
    <location>
        <begin position="316"/>
        <end position="336"/>
    </location>
</feature>
<evidence type="ECO:0000256" key="7">
    <source>
        <dbReference type="ARBA" id="ARBA00022989"/>
    </source>
</evidence>
<evidence type="ECO:0000256" key="11">
    <source>
        <dbReference type="ARBA" id="ARBA00023201"/>
    </source>
</evidence>
<accession>A0ABV4M4R6</accession>
<dbReference type="EMBL" id="JBGOOT010000003">
    <property type="protein sequence ID" value="MEZ8194509.1"/>
    <property type="molecule type" value="Genomic_DNA"/>
</dbReference>
<feature type="transmembrane region" description="Helical" evidence="14">
    <location>
        <begin position="238"/>
        <end position="257"/>
    </location>
</feature>
<evidence type="ECO:0000313" key="16">
    <source>
        <dbReference type="Proteomes" id="UP001569153"/>
    </source>
</evidence>
<dbReference type="PANTHER" id="PTHR48086:SF3">
    <property type="entry name" value="SODIUM_PROLINE SYMPORTER"/>
    <property type="match status" value="1"/>
</dbReference>
<keyword evidence="5 14" id="KW-0812">Transmembrane</keyword>
<keyword evidence="8" id="KW-0915">Sodium</keyword>
<evidence type="ECO:0000256" key="4">
    <source>
        <dbReference type="ARBA" id="ARBA00022475"/>
    </source>
</evidence>
<comment type="caution">
    <text evidence="15">The sequence shown here is derived from an EMBL/GenBank/DDBJ whole genome shotgun (WGS) entry which is preliminary data.</text>
</comment>
<evidence type="ECO:0000256" key="1">
    <source>
        <dbReference type="ARBA" id="ARBA00004651"/>
    </source>
</evidence>
<feature type="transmembrane region" description="Helical" evidence="14">
    <location>
        <begin position="427"/>
        <end position="446"/>
    </location>
</feature>
<feature type="transmembrane region" description="Helical" evidence="14">
    <location>
        <begin position="36"/>
        <end position="58"/>
    </location>
</feature>
<feature type="transmembrane region" description="Helical" evidence="14">
    <location>
        <begin position="278"/>
        <end position="296"/>
    </location>
</feature>
<evidence type="ECO:0000256" key="14">
    <source>
        <dbReference type="SAM" id="Phobius"/>
    </source>
</evidence>
<feature type="transmembrane region" description="Helical" evidence="14">
    <location>
        <begin position="6"/>
        <end position="24"/>
    </location>
</feature>
<reference evidence="15 16" key="1">
    <citation type="submission" date="2024-06" db="EMBL/GenBank/DDBJ databases">
        <authorList>
            <person name="Steensen K."/>
            <person name="Seneca J."/>
            <person name="Bartlau N."/>
            <person name="Yu A.X."/>
            <person name="Polz M.F."/>
        </authorList>
    </citation>
    <scope>NUCLEOTIDE SEQUENCE [LARGE SCALE GENOMIC DNA]</scope>
    <source>
        <strain evidence="15 16">FF146</strain>
    </source>
</reference>
<dbReference type="Proteomes" id="UP001569153">
    <property type="component" value="Unassembled WGS sequence"/>
</dbReference>
<name>A0ABV4M4R6_9VIBR</name>
<keyword evidence="3" id="KW-0813">Transport</keyword>
<evidence type="ECO:0000256" key="9">
    <source>
        <dbReference type="ARBA" id="ARBA00023065"/>
    </source>
</evidence>
<feature type="transmembrane region" description="Helical" evidence="14">
    <location>
        <begin position="167"/>
        <end position="187"/>
    </location>
</feature>
<dbReference type="Gene3D" id="1.20.1730.10">
    <property type="entry name" value="Sodium/glucose cotransporter"/>
    <property type="match status" value="1"/>
</dbReference>
<feature type="transmembrane region" description="Helical" evidence="14">
    <location>
        <begin position="78"/>
        <end position="99"/>
    </location>
</feature>
<evidence type="ECO:0000313" key="15">
    <source>
        <dbReference type="EMBL" id="MEZ8194509.1"/>
    </source>
</evidence>
<evidence type="ECO:0000256" key="10">
    <source>
        <dbReference type="ARBA" id="ARBA00023136"/>
    </source>
</evidence>